<organism evidence="1 2">
    <name type="scientific">Theobroma cacao</name>
    <name type="common">Cacao</name>
    <name type="synonym">Cocoa</name>
    <dbReference type="NCBI Taxonomy" id="3641"/>
    <lineage>
        <taxon>Eukaryota</taxon>
        <taxon>Viridiplantae</taxon>
        <taxon>Streptophyta</taxon>
        <taxon>Embryophyta</taxon>
        <taxon>Tracheophyta</taxon>
        <taxon>Spermatophyta</taxon>
        <taxon>Magnoliopsida</taxon>
        <taxon>eudicotyledons</taxon>
        <taxon>Gunneridae</taxon>
        <taxon>Pentapetalae</taxon>
        <taxon>rosids</taxon>
        <taxon>malvids</taxon>
        <taxon>Malvales</taxon>
        <taxon>Malvaceae</taxon>
        <taxon>Byttnerioideae</taxon>
        <taxon>Theobroma</taxon>
    </lineage>
</organism>
<reference evidence="1 2" key="1">
    <citation type="journal article" date="2013" name="Genome Biol.">
        <title>The genome sequence of the most widely cultivated cacao type and its use to identify candidate genes regulating pod color.</title>
        <authorList>
            <person name="Motamayor J.C."/>
            <person name="Mockaitis K."/>
            <person name="Schmutz J."/>
            <person name="Haiminen N."/>
            <person name="Iii D.L."/>
            <person name="Cornejo O."/>
            <person name="Findley S.D."/>
            <person name="Zheng P."/>
            <person name="Utro F."/>
            <person name="Royaert S."/>
            <person name="Saski C."/>
            <person name="Jenkins J."/>
            <person name="Podicheti R."/>
            <person name="Zhao M."/>
            <person name="Scheffler B.E."/>
            <person name="Stack J.C."/>
            <person name="Feltus F.A."/>
            <person name="Mustiga G.M."/>
            <person name="Amores F."/>
            <person name="Phillips W."/>
            <person name="Marelli J.P."/>
            <person name="May G.D."/>
            <person name="Shapiro H."/>
            <person name="Ma J."/>
            <person name="Bustamante C.D."/>
            <person name="Schnell R.J."/>
            <person name="Main D."/>
            <person name="Gilbert D."/>
            <person name="Parida L."/>
            <person name="Kuhn D.N."/>
        </authorList>
    </citation>
    <scope>NUCLEOTIDE SEQUENCE [LARGE SCALE GENOMIC DNA]</scope>
    <source>
        <strain evidence="2">cv. Matina 1-6</strain>
    </source>
</reference>
<protein>
    <submittedName>
        <fullName evidence="1">Uncharacterized protein</fullName>
    </submittedName>
</protein>
<dbReference type="InParanoid" id="A0A061FW85"/>
<sequence>MREGRLNQIEFNRRDVKLMQEPCEVSVNISDVTLIGLITSSYKCPLRGLKGILDLDFVTTIAVVEEELFKK</sequence>
<accession>A0A061FW85</accession>
<dbReference type="EMBL" id="CM001888">
    <property type="protein sequence ID" value="EOY19079.1"/>
    <property type="molecule type" value="Genomic_DNA"/>
</dbReference>
<keyword evidence="2" id="KW-1185">Reference proteome</keyword>
<evidence type="ECO:0000313" key="2">
    <source>
        <dbReference type="Proteomes" id="UP000026915"/>
    </source>
</evidence>
<name>A0A061FW85_THECC</name>
<gene>
    <name evidence="1" type="ORF">TCM_043754</name>
</gene>
<dbReference type="AlphaFoldDB" id="A0A061FW85"/>
<dbReference type="Gramene" id="EOY19079">
    <property type="protein sequence ID" value="EOY19079"/>
    <property type="gene ID" value="TCM_043754"/>
</dbReference>
<dbReference type="HOGENOM" id="CLU_2745134_0_0_1"/>
<evidence type="ECO:0000313" key="1">
    <source>
        <dbReference type="EMBL" id="EOY19079.1"/>
    </source>
</evidence>
<dbReference type="Proteomes" id="UP000026915">
    <property type="component" value="Chromosome 10"/>
</dbReference>
<proteinExistence type="predicted"/>